<evidence type="ECO:0000313" key="2">
    <source>
        <dbReference type="Proteomes" id="UP000065734"/>
    </source>
</evidence>
<accession>A0A0P0JBI4</accession>
<evidence type="ECO:0008006" key="3">
    <source>
        <dbReference type="Google" id="ProtNLM"/>
    </source>
</evidence>
<dbReference type="EMBL" id="LN907867">
    <property type="protein sequence ID" value="CUU43642.1"/>
    <property type="molecule type" value="Genomic_DNA"/>
</dbReference>
<dbReference type="Proteomes" id="UP000065734">
    <property type="component" value="Chromosome I"/>
</dbReference>
<proteinExistence type="predicted"/>
<protein>
    <recommendedName>
        <fullName evidence="3">DUF4412 domain-containing protein</fullName>
    </recommendedName>
</protein>
<dbReference type="PATRIC" id="fig|1079.6.peg.3389"/>
<gene>
    <name evidence="1" type="ORF">BVIRIDIS_26670</name>
</gene>
<organism evidence="1 2">
    <name type="scientific">Blastochloris viridis</name>
    <name type="common">Rhodopseudomonas viridis</name>
    <dbReference type="NCBI Taxonomy" id="1079"/>
    <lineage>
        <taxon>Bacteria</taxon>
        <taxon>Pseudomonadati</taxon>
        <taxon>Pseudomonadota</taxon>
        <taxon>Alphaproteobacteria</taxon>
        <taxon>Hyphomicrobiales</taxon>
        <taxon>Blastochloridaceae</taxon>
        <taxon>Blastochloris</taxon>
    </lineage>
</organism>
<reference evidence="2" key="1">
    <citation type="journal article" date="2016" name="Genome Announc.">
        <title>Revised genome sequence of the purple photosynthetic bacterium Blastochloris viridis.</title>
        <authorList>
            <person name="Liu L.N."/>
            <person name="Faulkner M."/>
            <person name="Liu X."/>
            <person name="Huang F."/>
            <person name="Darby A.C."/>
            <person name="Hall N."/>
        </authorList>
    </citation>
    <scope>NUCLEOTIDE SEQUENCE [LARGE SCALE GENOMIC DNA]</scope>
    <source>
        <strain evidence="2">ATCC 19567 / DSM 133 / F</strain>
    </source>
</reference>
<keyword evidence="2" id="KW-1185">Reference proteome</keyword>
<dbReference type="KEGG" id="bvr:BVIR_3223"/>
<evidence type="ECO:0000313" key="1">
    <source>
        <dbReference type="EMBL" id="CUU43642.1"/>
    </source>
</evidence>
<dbReference type="AlphaFoldDB" id="A0A0P0JBI4"/>
<sequence length="239" mass="24598">MRFGLNRAGDAKSRRRGRCFIWPGRPADRAGGAWMRFAAERARAGLAAAVLAGVPVAAPAAETLPVPSVDFTAEGSFASGGKMTVRHHGGVLRLDMTMPGVAAPVTGYFDLAAKKALMVVATAAGPMAMEVNLAEQAGFGVTVGQGERAGQDTVAGEPCAIWRIESGRAGEPAEACITGDGIALRTDATVGGRRQTVFEIASLSRAAQDPAVFRLPSNLPMMRLPLPPGGGKGPARPAP</sequence>
<name>A0A0P0JBI4_BLAVI</name>